<organism evidence="3 4">
    <name type="scientific">Nocardioides fonticola</name>
    <dbReference type="NCBI Taxonomy" id="450363"/>
    <lineage>
        <taxon>Bacteria</taxon>
        <taxon>Bacillati</taxon>
        <taxon>Actinomycetota</taxon>
        <taxon>Actinomycetes</taxon>
        <taxon>Propionibacteriales</taxon>
        <taxon>Nocardioidaceae</taxon>
        <taxon>Nocardioides</taxon>
    </lineage>
</organism>
<dbReference type="EMBL" id="BAAAZH010000037">
    <property type="protein sequence ID" value="GAA4130218.1"/>
    <property type="molecule type" value="Genomic_DNA"/>
</dbReference>
<feature type="chain" id="PRO_5047319446" description="Endonuclease/exonuclease/phosphatase domain-containing protein" evidence="1">
    <location>
        <begin position="33"/>
        <end position="297"/>
    </location>
</feature>
<accession>A0ABP7Y3J9</accession>
<proteinExistence type="predicted"/>
<dbReference type="RefSeq" id="WP_344735675.1">
    <property type="nucleotide sequence ID" value="NZ_BAAAZH010000037.1"/>
</dbReference>
<evidence type="ECO:0000313" key="4">
    <source>
        <dbReference type="Proteomes" id="UP001501495"/>
    </source>
</evidence>
<evidence type="ECO:0000256" key="1">
    <source>
        <dbReference type="SAM" id="SignalP"/>
    </source>
</evidence>
<sequence length="297" mass="33103">MTLNFRTGLCSLIAPLLAMIPLILMAPAPAQAARGASRGDSELRVATYNIRSDRTVEQFAAGVTALQPRADVIGLQEIGMTAKHWWLDEDSGWDSYNPEYYQQEPVIWNPDVFSFVSARGALLARRNGIVKNPWQRTDCWATVVRLRHRPTGRLVTFINVHLQSAAVRGGEPNPDRLDLFSLYKRQTANLVLIYLAEKLLNPFGQVYVMGDFNAGYNQDLRTGLGALPLQRLTPLGLRSMWEDSAAAKQRRGTMKDADALIDQVWSPTAPERVQIADDITISDHYPAIATYAIRPIG</sequence>
<gene>
    <name evidence="3" type="ORF">GCM10022215_43690</name>
</gene>
<dbReference type="InterPro" id="IPR036691">
    <property type="entry name" value="Endo/exonu/phosph_ase_sf"/>
</dbReference>
<keyword evidence="4" id="KW-1185">Reference proteome</keyword>
<feature type="signal peptide" evidence="1">
    <location>
        <begin position="1"/>
        <end position="32"/>
    </location>
</feature>
<evidence type="ECO:0000259" key="2">
    <source>
        <dbReference type="Pfam" id="PF03372"/>
    </source>
</evidence>
<protein>
    <recommendedName>
        <fullName evidence="2">Endonuclease/exonuclease/phosphatase domain-containing protein</fullName>
    </recommendedName>
</protein>
<name>A0ABP7Y3J9_9ACTN</name>
<dbReference type="Gene3D" id="3.60.10.10">
    <property type="entry name" value="Endonuclease/exonuclease/phosphatase"/>
    <property type="match status" value="1"/>
</dbReference>
<dbReference type="Proteomes" id="UP001501495">
    <property type="component" value="Unassembled WGS sequence"/>
</dbReference>
<comment type="caution">
    <text evidence="3">The sequence shown here is derived from an EMBL/GenBank/DDBJ whole genome shotgun (WGS) entry which is preliminary data.</text>
</comment>
<keyword evidence="1" id="KW-0732">Signal</keyword>
<dbReference type="SUPFAM" id="SSF56219">
    <property type="entry name" value="DNase I-like"/>
    <property type="match status" value="1"/>
</dbReference>
<evidence type="ECO:0000313" key="3">
    <source>
        <dbReference type="EMBL" id="GAA4130218.1"/>
    </source>
</evidence>
<reference evidence="4" key="1">
    <citation type="journal article" date="2019" name="Int. J. Syst. Evol. Microbiol.">
        <title>The Global Catalogue of Microorganisms (GCM) 10K type strain sequencing project: providing services to taxonomists for standard genome sequencing and annotation.</title>
        <authorList>
            <consortium name="The Broad Institute Genomics Platform"/>
            <consortium name="The Broad Institute Genome Sequencing Center for Infectious Disease"/>
            <person name="Wu L."/>
            <person name="Ma J."/>
        </authorList>
    </citation>
    <scope>NUCLEOTIDE SEQUENCE [LARGE SCALE GENOMIC DNA]</scope>
    <source>
        <strain evidence="4">JCM 16703</strain>
    </source>
</reference>
<dbReference type="InterPro" id="IPR005135">
    <property type="entry name" value="Endo/exonuclease/phosphatase"/>
</dbReference>
<feature type="domain" description="Endonuclease/exonuclease/phosphatase" evidence="2">
    <location>
        <begin position="46"/>
        <end position="284"/>
    </location>
</feature>
<dbReference type="Pfam" id="PF03372">
    <property type="entry name" value="Exo_endo_phos"/>
    <property type="match status" value="1"/>
</dbReference>